<feature type="compositionally biased region" description="Basic and acidic residues" evidence="1">
    <location>
        <begin position="88"/>
        <end position="97"/>
    </location>
</feature>
<feature type="compositionally biased region" description="Polar residues" evidence="1">
    <location>
        <begin position="102"/>
        <end position="119"/>
    </location>
</feature>
<proteinExistence type="predicted"/>
<evidence type="ECO:0000313" key="2">
    <source>
        <dbReference type="EMBL" id="MCL7030793.1"/>
    </source>
</evidence>
<keyword evidence="3" id="KW-1185">Reference proteome</keyword>
<accession>A0AA41SCN1</accession>
<sequence length="145" mass="17463">MEGKEDSVARRSPRIQELIETSMEHDRVPYPPRRSPRIAEQARIPEKMDMRIERQRQRRNEMDPQQKENQLQQRRVLEKAKQSSMTTLEREVFLEKRRNQRRNWLSQQQGETKNGQEEGTSCGELYNHFSCGIFVVRWDNISYTI</sequence>
<dbReference type="AlphaFoldDB" id="A0AA41SCN1"/>
<organism evidence="2 3">
    <name type="scientific">Papaver nudicaule</name>
    <name type="common">Iceland poppy</name>
    <dbReference type="NCBI Taxonomy" id="74823"/>
    <lineage>
        <taxon>Eukaryota</taxon>
        <taxon>Viridiplantae</taxon>
        <taxon>Streptophyta</taxon>
        <taxon>Embryophyta</taxon>
        <taxon>Tracheophyta</taxon>
        <taxon>Spermatophyta</taxon>
        <taxon>Magnoliopsida</taxon>
        <taxon>Ranunculales</taxon>
        <taxon>Papaveraceae</taxon>
        <taxon>Papaveroideae</taxon>
        <taxon>Papaver</taxon>
    </lineage>
</organism>
<evidence type="ECO:0000256" key="1">
    <source>
        <dbReference type="SAM" id="MobiDB-lite"/>
    </source>
</evidence>
<reference evidence="2" key="1">
    <citation type="submission" date="2022-03" db="EMBL/GenBank/DDBJ databases">
        <title>A functionally conserved STORR gene fusion in Papaver species that diverged 16.8 million years ago.</title>
        <authorList>
            <person name="Catania T."/>
        </authorList>
    </citation>
    <scope>NUCLEOTIDE SEQUENCE</scope>
    <source>
        <strain evidence="2">S-191538</strain>
    </source>
</reference>
<feature type="compositionally biased region" description="Basic and acidic residues" evidence="1">
    <location>
        <begin position="43"/>
        <end position="66"/>
    </location>
</feature>
<evidence type="ECO:0000313" key="3">
    <source>
        <dbReference type="Proteomes" id="UP001177140"/>
    </source>
</evidence>
<dbReference type="Proteomes" id="UP001177140">
    <property type="component" value="Unassembled WGS sequence"/>
</dbReference>
<gene>
    <name evidence="2" type="ORF">MKW94_002992</name>
</gene>
<comment type="caution">
    <text evidence="2">The sequence shown here is derived from an EMBL/GenBank/DDBJ whole genome shotgun (WGS) entry which is preliminary data.</text>
</comment>
<protein>
    <submittedName>
        <fullName evidence="2">Uncharacterized protein</fullName>
    </submittedName>
</protein>
<name>A0AA41SCN1_PAPNU</name>
<feature type="region of interest" description="Disordered" evidence="1">
    <location>
        <begin position="1"/>
        <end position="119"/>
    </location>
</feature>
<dbReference type="EMBL" id="JAJJMA010105410">
    <property type="protein sequence ID" value="MCL7030793.1"/>
    <property type="molecule type" value="Genomic_DNA"/>
</dbReference>